<evidence type="ECO:0000313" key="1">
    <source>
        <dbReference type="Proteomes" id="UP000025227"/>
    </source>
</evidence>
<proteinExistence type="predicted"/>
<protein>
    <submittedName>
        <fullName evidence="2">Apple domain-containing protein</fullName>
    </submittedName>
</protein>
<dbReference type="Proteomes" id="UP000025227">
    <property type="component" value="Unplaced"/>
</dbReference>
<sequence>MFFSCWALSELGEFPKEDREIKLQWQFLSGGMKFRPQNFRATFVSLLILFQVDRMLFCTFTQFIPAQEYYWRNINRSMIKNSSSIGGCMKMCVESPDCVSISVVKEGEIVLCNLFAPSQQPIYYQKGLAATLNYDLERSTTNDSCPLAESLFPAS</sequence>
<dbReference type="AlphaFoldDB" id="A0A7I4Y5S0"/>
<organism evidence="1 2">
    <name type="scientific">Haemonchus contortus</name>
    <name type="common">Barber pole worm</name>
    <dbReference type="NCBI Taxonomy" id="6289"/>
    <lineage>
        <taxon>Eukaryota</taxon>
        <taxon>Metazoa</taxon>
        <taxon>Ecdysozoa</taxon>
        <taxon>Nematoda</taxon>
        <taxon>Chromadorea</taxon>
        <taxon>Rhabditida</taxon>
        <taxon>Rhabditina</taxon>
        <taxon>Rhabditomorpha</taxon>
        <taxon>Strongyloidea</taxon>
        <taxon>Trichostrongylidae</taxon>
        <taxon>Haemonchus</taxon>
    </lineage>
</organism>
<dbReference type="WBParaSite" id="HCON_00055950-00001">
    <property type="protein sequence ID" value="HCON_00055950-00001"/>
    <property type="gene ID" value="HCON_00055950"/>
</dbReference>
<keyword evidence="1" id="KW-1185">Reference proteome</keyword>
<reference evidence="2" key="1">
    <citation type="submission" date="2020-12" db="UniProtKB">
        <authorList>
            <consortium name="WormBaseParasite"/>
        </authorList>
    </citation>
    <scope>IDENTIFICATION</scope>
    <source>
        <strain evidence="2">MHco3</strain>
    </source>
</reference>
<evidence type="ECO:0000313" key="2">
    <source>
        <dbReference type="WBParaSite" id="HCON_00055950-00001"/>
    </source>
</evidence>
<accession>A0A7I4Y5S0</accession>
<name>A0A7I4Y5S0_HAECO</name>